<evidence type="ECO:0000313" key="2">
    <source>
        <dbReference type="Proteomes" id="UP000077755"/>
    </source>
</evidence>
<gene>
    <name evidence="1" type="ORF">DCAR_0415491</name>
</gene>
<proteinExistence type="predicted"/>
<accession>A0A165WB54</accession>
<dbReference type="Proteomes" id="UP000077755">
    <property type="component" value="Chromosome 4"/>
</dbReference>
<reference evidence="1" key="2">
    <citation type="submission" date="2022-03" db="EMBL/GenBank/DDBJ databases">
        <title>Draft title - Genomic analysis of global carrot germplasm unveils the trajectory of domestication and the origin of high carotenoid orange carrot.</title>
        <authorList>
            <person name="Iorizzo M."/>
            <person name="Ellison S."/>
            <person name="Senalik D."/>
            <person name="Macko-Podgorni A."/>
            <person name="Grzebelus D."/>
            <person name="Bostan H."/>
            <person name="Rolling W."/>
            <person name="Curaba J."/>
            <person name="Simon P."/>
        </authorList>
    </citation>
    <scope>NUCLEOTIDE SEQUENCE</scope>
    <source>
        <tissue evidence="1">Leaf</tissue>
    </source>
</reference>
<keyword evidence="2" id="KW-1185">Reference proteome</keyword>
<sequence length="58" mass="6543">MGFCIVDALRSCLLIAMHHLEHPHRESGRCFSLLEKSKNVAHLKQAQGQEITRNTTKG</sequence>
<dbReference type="Gramene" id="KZM97341">
    <property type="protein sequence ID" value="KZM97341"/>
    <property type="gene ID" value="DCAR_015297"/>
</dbReference>
<name>A0A165WB54_DAUCS</name>
<reference evidence="1" key="1">
    <citation type="journal article" date="2016" name="Nat. Genet.">
        <title>A high-quality carrot genome assembly provides new insights into carotenoid accumulation and asterid genome evolution.</title>
        <authorList>
            <person name="Iorizzo M."/>
            <person name="Ellison S."/>
            <person name="Senalik D."/>
            <person name="Zeng P."/>
            <person name="Satapoomin P."/>
            <person name="Huang J."/>
            <person name="Bowman M."/>
            <person name="Iovene M."/>
            <person name="Sanseverino W."/>
            <person name="Cavagnaro P."/>
            <person name="Yildiz M."/>
            <person name="Macko-Podgorni A."/>
            <person name="Moranska E."/>
            <person name="Grzebelus E."/>
            <person name="Grzebelus D."/>
            <person name="Ashrafi H."/>
            <person name="Zheng Z."/>
            <person name="Cheng S."/>
            <person name="Spooner D."/>
            <person name="Van Deynze A."/>
            <person name="Simon P."/>
        </authorList>
    </citation>
    <scope>NUCLEOTIDE SEQUENCE</scope>
    <source>
        <tissue evidence="1">Leaf</tissue>
    </source>
</reference>
<dbReference type="AlphaFoldDB" id="A0A165WB54"/>
<evidence type="ECO:0000313" key="1">
    <source>
        <dbReference type="EMBL" id="WOG96160.1"/>
    </source>
</evidence>
<dbReference type="EMBL" id="CP093346">
    <property type="protein sequence ID" value="WOG96160.1"/>
    <property type="molecule type" value="Genomic_DNA"/>
</dbReference>
<protein>
    <submittedName>
        <fullName evidence="1">Uncharacterized protein</fullName>
    </submittedName>
</protein>
<organism evidence="1 2">
    <name type="scientific">Daucus carota subsp. sativus</name>
    <name type="common">Carrot</name>
    <dbReference type="NCBI Taxonomy" id="79200"/>
    <lineage>
        <taxon>Eukaryota</taxon>
        <taxon>Viridiplantae</taxon>
        <taxon>Streptophyta</taxon>
        <taxon>Embryophyta</taxon>
        <taxon>Tracheophyta</taxon>
        <taxon>Spermatophyta</taxon>
        <taxon>Magnoliopsida</taxon>
        <taxon>eudicotyledons</taxon>
        <taxon>Gunneridae</taxon>
        <taxon>Pentapetalae</taxon>
        <taxon>asterids</taxon>
        <taxon>campanulids</taxon>
        <taxon>Apiales</taxon>
        <taxon>Apiaceae</taxon>
        <taxon>Apioideae</taxon>
        <taxon>Scandiceae</taxon>
        <taxon>Daucinae</taxon>
        <taxon>Daucus</taxon>
        <taxon>Daucus sect. Daucus</taxon>
    </lineage>
</organism>